<dbReference type="InterPro" id="IPR002052">
    <property type="entry name" value="DNA_methylase_N6_adenine_CS"/>
</dbReference>
<comment type="caution">
    <text evidence="7">The sequence shown here is derived from an EMBL/GenBank/DDBJ whole genome shotgun (WGS) entry which is preliminary data.</text>
</comment>
<dbReference type="Pfam" id="PF05175">
    <property type="entry name" value="MTS"/>
    <property type="match status" value="1"/>
</dbReference>
<name>A0A1G2R3K7_9BACT</name>
<dbReference type="PROSITE" id="PS00092">
    <property type="entry name" value="N6_MTASE"/>
    <property type="match status" value="1"/>
</dbReference>
<comment type="catalytic activity">
    <reaction evidence="5">
        <text>L-glutaminyl-[peptide chain release factor] + S-adenosyl-L-methionine = N(5)-methyl-L-glutaminyl-[peptide chain release factor] + S-adenosyl-L-homocysteine + H(+)</text>
        <dbReference type="Rhea" id="RHEA:42896"/>
        <dbReference type="Rhea" id="RHEA-COMP:10271"/>
        <dbReference type="Rhea" id="RHEA-COMP:10272"/>
        <dbReference type="ChEBI" id="CHEBI:15378"/>
        <dbReference type="ChEBI" id="CHEBI:30011"/>
        <dbReference type="ChEBI" id="CHEBI:57856"/>
        <dbReference type="ChEBI" id="CHEBI:59789"/>
        <dbReference type="ChEBI" id="CHEBI:61891"/>
        <dbReference type="EC" id="2.1.1.297"/>
    </reaction>
</comment>
<proteinExistence type="predicted"/>
<dbReference type="EC" id="2.1.1.297" evidence="1"/>
<accession>A0A1G2R3K7</accession>
<gene>
    <name evidence="7" type="ORF">A3D59_02720</name>
</gene>
<dbReference type="NCBIfam" id="TIGR00536">
    <property type="entry name" value="hemK_fam"/>
    <property type="match status" value="1"/>
</dbReference>
<dbReference type="GO" id="GO:0003676">
    <property type="term" value="F:nucleic acid binding"/>
    <property type="evidence" value="ECO:0007669"/>
    <property type="project" value="InterPro"/>
</dbReference>
<evidence type="ECO:0000259" key="6">
    <source>
        <dbReference type="Pfam" id="PF05175"/>
    </source>
</evidence>
<dbReference type="Gene3D" id="3.40.50.150">
    <property type="entry name" value="Vaccinia Virus protein VP39"/>
    <property type="match status" value="1"/>
</dbReference>
<evidence type="ECO:0000256" key="5">
    <source>
        <dbReference type="ARBA" id="ARBA00048391"/>
    </source>
</evidence>
<protein>
    <recommendedName>
        <fullName evidence="1">peptide chain release factor N(5)-glutamine methyltransferase</fullName>
        <ecNumber evidence="1">2.1.1.297</ecNumber>
    </recommendedName>
</protein>
<dbReference type="GO" id="GO:0032259">
    <property type="term" value="P:methylation"/>
    <property type="evidence" value="ECO:0007669"/>
    <property type="project" value="UniProtKB-KW"/>
</dbReference>
<dbReference type="InterPro" id="IPR004556">
    <property type="entry name" value="HemK-like"/>
</dbReference>
<dbReference type="AlphaFoldDB" id="A0A1G2R3K7"/>
<evidence type="ECO:0000256" key="1">
    <source>
        <dbReference type="ARBA" id="ARBA00012771"/>
    </source>
</evidence>
<evidence type="ECO:0000313" key="8">
    <source>
        <dbReference type="Proteomes" id="UP000179258"/>
    </source>
</evidence>
<dbReference type="EMBL" id="MHTX01000045">
    <property type="protein sequence ID" value="OHA67158.1"/>
    <property type="molecule type" value="Genomic_DNA"/>
</dbReference>
<sequence length="242" mass="28036">MSIIYSTTQKPIGYVKGPVYFLGCKIDLSKRPFIPRPETEYWIRKVIKQIKLKTKKREPRTNNQKLYCLDIFAGSGCIGLAALKQLPNVSVDFVEKEKKFLKQIALNAAINRLDRKRYRTIRSDIFSSVRGRYDYILANPPYVAGSRAKEVDPEVLKWEPRKALFAGKDGLDVIRKFLPEAIRRLKSRGELWMEFDPSQKDAIAEVLKNSGAAFSFFRDQYGKWRYLVAVQKKNAPIRRGRI</sequence>
<dbReference type="PANTHER" id="PTHR18895:SF74">
    <property type="entry name" value="MTRF1L RELEASE FACTOR GLUTAMINE METHYLTRANSFERASE"/>
    <property type="match status" value="1"/>
</dbReference>
<evidence type="ECO:0000313" key="7">
    <source>
        <dbReference type="EMBL" id="OHA67158.1"/>
    </source>
</evidence>
<dbReference type="Proteomes" id="UP000179258">
    <property type="component" value="Unassembled WGS sequence"/>
</dbReference>
<reference evidence="7 8" key="1">
    <citation type="journal article" date="2016" name="Nat. Commun.">
        <title>Thousands of microbial genomes shed light on interconnected biogeochemical processes in an aquifer system.</title>
        <authorList>
            <person name="Anantharaman K."/>
            <person name="Brown C.T."/>
            <person name="Hug L.A."/>
            <person name="Sharon I."/>
            <person name="Castelle C.J."/>
            <person name="Probst A.J."/>
            <person name="Thomas B.C."/>
            <person name="Singh A."/>
            <person name="Wilkins M.J."/>
            <person name="Karaoz U."/>
            <person name="Brodie E.L."/>
            <person name="Williams K.H."/>
            <person name="Hubbard S.S."/>
            <person name="Banfield J.F."/>
        </authorList>
    </citation>
    <scope>NUCLEOTIDE SEQUENCE [LARGE SCALE GENOMIC DNA]</scope>
</reference>
<dbReference type="InterPro" id="IPR007848">
    <property type="entry name" value="Small_mtfrase_dom"/>
</dbReference>
<keyword evidence="2" id="KW-0489">Methyltransferase</keyword>
<dbReference type="GO" id="GO:0102559">
    <property type="term" value="F:peptide chain release factor N(5)-glutamine methyltransferase activity"/>
    <property type="evidence" value="ECO:0007669"/>
    <property type="project" value="UniProtKB-EC"/>
</dbReference>
<feature type="domain" description="Methyltransferase small" evidence="6">
    <location>
        <begin position="67"/>
        <end position="148"/>
    </location>
</feature>
<dbReference type="PANTHER" id="PTHR18895">
    <property type="entry name" value="HEMK METHYLTRANSFERASE"/>
    <property type="match status" value="1"/>
</dbReference>
<dbReference type="InterPro" id="IPR050320">
    <property type="entry name" value="N5-glutamine_MTase"/>
</dbReference>
<dbReference type="SUPFAM" id="SSF53335">
    <property type="entry name" value="S-adenosyl-L-methionine-dependent methyltransferases"/>
    <property type="match status" value="1"/>
</dbReference>
<evidence type="ECO:0000256" key="3">
    <source>
        <dbReference type="ARBA" id="ARBA00022679"/>
    </source>
</evidence>
<dbReference type="CDD" id="cd02440">
    <property type="entry name" value="AdoMet_MTases"/>
    <property type="match status" value="1"/>
</dbReference>
<evidence type="ECO:0000256" key="2">
    <source>
        <dbReference type="ARBA" id="ARBA00022603"/>
    </source>
</evidence>
<organism evidence="7 8">
    <name type="scientific">Candidatus Wildermuthbacteria bacterium RIFCSPHIGHO2_02_FULL_47_17</name>
    <dbReference type="NCBI Taxonomy" id="1802452"/>
    <lineage>
        <taxon>Bacteria</taxon>
        <taxon>Candidatus Wildermuthiibacteriota</taxon>
    </lineage>
</organism>
<dbReference type="InterPro" id="IPR029063">
    <property type="entry name" value="SAM-dependent_MTases_sf"/>
</dbReference>
<evidence type="ECO:0000256" key="4">
    <source>
        <dbReference type="ARBA" id="ARBA00022691"/>
    </source>
</evidence>
<keyword evidence="4" id="KW-0949">S-adenosyl-L-methionine</keyword>
<keyword evidence="3" id="KW-0808">Transferase</keyword>